<feature type="compositionally biased region" description="Basic and acidic residues" evidence="1">
    <location>
        <begin position="353"/>
        <end position="363"/>
    </location>
</feature>
<dbReference type="Gene3D" id="1.10.10.60">
    <property type="entry name" value="Homeodomain-like"/>
    <property type="match status" value="1"/>
</dbReference>
<feature type="compositionally biased region" description="Polar residues" evidence="1">
    <location>
        <begin position="70"/>
        <end position="90"/>
    </location>
</feature>
<evidence type="ECO:0000259" key="2">
    <source>
        <dbReference type="SMART" id="SM00717"/>
    </source>
</evidence>
<dbReference type="OrthoDB" id="272624at2759"/>
<evidence type="ECO:0000256" key="1">
    <source>
        <dbReference type="SAM" id="MobiDB-lite"/>
    </source>
</evidence>
<feature type="compositionally biased region" description="Basic and acidic residues" evidence="1">
    <location>
        <begin position="550"/>
        <end position="571"/>
    </location>
</feature>
<comment type="caution">
    <text evidence="3">The sequence shown here is derived from an EMBL/GenBank/DDBJ whole genome shotgun (WGS) entry which is preliminary data.</text>
</comment>
<gene>
    <name evidence="3" type="ORF">BP6252_02338</name>
</gene>
<dbReference type="GO" id="GO:0070898">
    <property type="term" value="P:RNA polymerase III preinitiation complex assembly"/>
    <property type="evidence" value="ECO:0007669"/>
    <property type="project" value="TreeGrafter"/>
</dbReference>
<accession>A0A3D8SG63</accession>
<dbReference type="InterPro" id="IPR001005">
    <property type="entry name" value="SANT/Myb"/>
</dbReference>
<dbReference type="GO" id="GO:0001156">
    <property type="term" value="F:TFIIIC-class transcription factor complex binding"/>
    <property type="evidence" value="ECO:0007669"/>
    <property type="project" value="TreeGrafter"/>
</dbReference>
<name>A0A3D8SG63_9HELO</name>
<dbReference type="STRING" id="1849047.A0A3D8SG63"/>
<proteinExistence type="predicted"/>
<feature type="compositionally biased region" description="Polar residues" evidence="1">
    <location>
        <begin position="131"/>
        <end position="223"/>
    </location>
</feature>
<dbReference type="InterPro" id="IPR039467">
    <property type="entry name" value="TFIIIB_B''_Myb"/>
</dbReference>
<feature type="compositionally biased region" description="Basic and acidic residues" evidence="1">
    <location>
        <begin position="299"/>
        <end position="313"/>
    </location>
</feature>
<dbReference type="PANTHER" id="PTHR22929">
    <property type="entry name" value="RNA POLYMERASE III TRANSCRIPTION INITIATION FACTOR B"/>
    <property type="match status" value="1"/>
</dbReference>
<feature type="region of interest" description="Disordered" evidence="1">
    <location>
        <begin position="548"/>
        <end position="632"/>
    </location>
</feature>
<feature type="region of interest" description="Disordered" evidence="1">
    <location>
        <begin position="353"/>
        <end position="397"/>
    </location>
</feature>
<feature type="region of interest" description="Disordered" evidence="1">
    <location>
        <begin position="1"/>
        <end position="330"/>
    </location>
</feature>
<dbReference type="GO" id="GO:0000126">
    <property type="term" value="C:transcription factor TFIIIB complex"/>
    <property type="evidence" value="ECO:0007669"/>
    <property type="project" value="TreeGrafter"/>
</dbReference>
<feature type="domain" description="Myb-like" evidence="2">
    <location>
        <begin position="460"/>
        <end position="508"/>
    </location>
</feature>
<evidence type="ECO:0000313" key="3">
    <source>
        <dbReference type="EMBL" id="RDW84748.1"/>
    </source>
</evidence>
<feature type="compositionally biased region" description="Basic residues" evidence="1">
    <location>
        <begin position="1"/>
        <end position="10"/>
    </location>
</feature>
<keyword evidence="4" id="KW-1185">Reference proteome</keyword>
<dbReference type="InterPro" id="IPR009057">
    <property type="entry name" value="Homeodomain-like_sf"/>
</dbReference>
<feature type="compositionally biased region" description="Basic and acidic residues" evidence="1">
    <location>
        <begin position="258"/>
        <end position="267"/>
    </location>
</feature>
<dbReference type="AlphaFoldDB" id="A0A3D8SG63"/>
<organism evidence="3 4">
    <name type="scientific">Coleophoma cylindrospora</name>
    <dbReference type="NCBI Taxonomy" id="1849047"/>
    <lineage>
        <taxon>Eukaryota</taxon>
        <taxon>Fungi</taxon>
        <taxon>Dikarya</taxon>
        <taxon>Ascomycota</taxon>
        <taxon>Pezizomycotina</taxon>
        <taxon>Leotiomycetes</taxon>
        <taxon>Helotiales</taxon>
        <taxon>Dermateaceae</taxon>
        <taxon>Coleophoma</taxon>
    </lineage>
</organism>
<feature type="compositionally biased region" description="Basic residues" evidence="1">
    <location>
        <begin position="599"/>
        <end position="613"/>
    </location>
</feature>
<sequence length="632" mass="69191">MSSMIKKKGAFAKAFKPKAPQARRPVPAASTSTTTRPSVEQQQQQQQQSQTTAPINVASLQHVVPESQEDNLPNVTGPANSQQTSSNATTEESRLAASDNTLKRKTTDDEDASAEDSSETPAKRTRIDALSQPTATARPEQSTLIETANPTQQVSETTIPSRKTATSVSQPPRQINISRTQSPLEQIERSQQSNTPTSEQIQDQTQEPTNNGQVTRENTQETQPDVDLSAIGPGQANRGSHIVPSASLNADGTSGELLEERDGDSATEKATGTRRKMIQQQEGDARATIEIQLHRPKRATGEKRPRKKKEGEKKKRQRAVTPEGAEEESLPAGITMADLCKDLKIGKKFSKHDEIRKKDQEKKIKAKLGQGLSDSVDAEGNQTAEGASSTARPNSTPIAQPVARQTVGMQIVDGNIVLDQRTLLHDRHKEAAQDRQDFEIIEENDFTSLTTSGTYMKKVRAMAWSPSDVELFYKCLRSYGTDFQMIATHFPGRNRRQIKLKFNAEEKAAPARITKALIGTPEPIDLEEHQTRAGKVYEEVADIEAEERELEEKAKVEEDAERAKKDAEIRQQKAQITGRGGDSAKENDEADGDASAAPRSKKKGAAAKKKAKPNKNFGGGGEEVEVLGTVER</sequence>
<protein>
    <recommendedName>
        <fullName evidence="2">Myb-like domain-containing protein</fullName>
    </recommendedName>
</protein>
<feature type="compositionally biased region" description="Acidic residues" evidence="1">
    <location>
        <begin position="108"/>
        <end position="118"/>
    </location>
</feature>
<dbReference type="Proteomes" id="UP000256645">
    <property type="component" value="Unassembled WGS sequence"/>
</dbReference>
<dbReference type="SMART" id="SM00717">
    <property type="entry name" value="SANT"/>
    <property type="match status" value="1"/>
</dbReference>
<dbReference type="SUPFAM" id="SSF46689">
    <property type="entry name" value="Homeodomain-like"/>
    <property type="match status" value="1"/>
</dbReference>
<dbReference type="Pfam" id="PF15963">
    <property type="entry name" value="Myb_DNA-bind_7"/>
    <property type="match status" value="1"/>
</dbReference>
<dbReference type="EMBL" id="PDLM01000002">
    <property type="protein sequence ID" value="RDW84748.1"/>
    <property type="molecule type" value="Genomic_DNA"/>
</dbReference>
<reference evidence="3 4" key="1">
    <citation type="journal article" date="2018" name="IMA Fungus">
        <title>IMA Genome-F 9: Draft genome sequence of Annulohypoxylon stygium, Aspergillus mulundensis, Berkeleyomyces basicola (syn. Thielaviopsis basicola), Ceratocystis smalleyi, two Cercospora beticola strains, Coleophoma cylindrospora, Fusarium fracticaudum, Phialophora cf. hyalina, and Morchella septimelata.</title>
        <authorList>
            <person name="Wingfield B.D."/>
            <person name="Bills G.F."/>
            <person name="Dong Y."/>
            <person name="Huang W."/>
            <person name="Nel W.J."/>
            <person name="Swalarsk-Parry B.S."/>
            <person name="Vaghefi N."/>
            <person name="Wilken P.M."/>
            <person name="An Z."/>
            <person name="de Beer Z.W."/>
            <person name="De Vos L."/>
            <person name="Chen L."/>
            <person name="Duong T.A."/>
            <person name="Gao Y."/>
            <person name="Hammerbacher A."/>
            <person name="Kikkert J.R."/>
            <person name="Li Y."/>
            <person name="Li H."/>
            <person name="Li K."/>
            <person name="Li Q."/>
            <person name="Liu X."/>
            <person name="Ma X."/>
            <person name="Naidoo K."/>
            <person name="Pethybridge S.J."/>
            <person name="Sun J."/>
            <person name="Steenkamp E.T."/>
            <person name="van der Nest M.A."/>
            <person name="van Wyk S."/>
            <person name="Wingfield M.J."/>
            <person name="Xiong C."/>
            <person name="Yue Q."/>
            <person name="Zhang X."/>
        </authorList>
    </citation>
    <scope>NUCLEOTIDE SEQUENCE [LARGE SCALE GENOMIC DNA]</scope>
    <source>
        <strain evidence="3 4">BP6252</strain>
    </source>
</reference>
<feature type="compositionally biased region" description="Polar residues" evidence="1">
    <location>
        <begin position="380"/>
        <end position="397"/>
    </location>
</feature>
<dbReference type="CDD" id="cd00167">
    <property type="entry name" value="SANT"/>
    <property type="match status" value="1"/>
</dbReference>
<evidence type="ECO:0000313" key="4">
    <source>
        <dbReference type="Proteomes" id="UP000256645"/>
    </source>
</evidence>
<dbReference type="PANTHER" id="PTHR22929:SF0">
    <property type="entry name" value="TRANSCRIPTION FACTOR TFIIIB COMPONENT B'' HOMOLOG"/>
    <property type="match status" value="1"/>
</dbReference>
<feature type="compositionally biased region" description="Low complexity" evidence="1">
    <location>
        <begin position="11"/>
        <end position="50"/>
    </location>
</feature>